<evidence type="ECO:0000313" key="4">
    <source>
        <dbReference type="Proteomes" id="UP001257277"/>
    </source>
</evidence>
<organism evidence="3 4">
    <name type="scientific">Asprobacillus argus</name>
    <dbReference type="NCBI Taxonomy" id="3076534"/>
    <lineage>
        <taxon>Bacteria</taxon>
        <taxon>Pseudomonadati</taxon>
        <taxon>Bacteroidota</taxon>
        <taxon>Flavobacteriia</taxon>
        <taxon>Flavobacteriales</taxon>
        <taxon>Flavobacteriaceae</taxon>
        <taxon>Asprobacillus</taxon>
    </lineage>
</organism>
<protein>
    <submittedName>
        <fullName evidence="3">Sulfite exporter TauE/SafE family protein</fullName>
    </submittedName>
</protein>
<sequence length="232" mass="25798">MLVSGFILGLFGSLHCVGMCGPIAFMLPVDRKNKWIQLWQIISYHVGRLISYGLLGMLFGLLGKSFYFFGFQQQLSIVVGAIMILSILVPSVFKKFSITKPIFAFTHKVQNRLGQELKKKRNNTFLTIGFLNGLLPCGLVYMAIFGALTMSTVTQGVFYMALFGAGTIPLMTSVVYMAKFTNRIQRKKIRKLIPVVVVCMGVLFVLRGLGLGIPYVSPEPVLDLVNTTMQCH</sequence>
<keyword evidence="4" id="KW-1185">Reference proteome</keyword>
<feature type="transmembrane region" description="Helical" evidence="1">
    <location>
        <begin position="6"/>
        <end position="29"/>
    </location>
</feature>
<dbReference type="RefSeq" id="WP_349242609.1">
    <property type="nucleotide sequence ID" value="NZ_JAVTTO010000005.1"/>
</dbReference>
<dbReference type="SUPFAM" id="SSF103473">
    <property type="entry name" value="MFS general substrate transporter"/>
    <property type="match status" value="1"/>
</dbReference>
<feature type="transmembrane region" description="Helical" evidence="1">
    <location>
        <begin position="125"/>
        <end position="145"/>
    </location>
</feature>
<evidence type="ECO:0000259" key="2">
    <source>
        <dbReference type="Pfam" id="PF13386"/>
    </source>
</evidence>
<feature type="transmembrane region" description="Helical" evidence="1">
    <location>
        <begin position="192"/>
        <end position="216"/>
    </location>
</feature>
<dbReference type="EMBL" id="JAVTTO010000005">
    <property type="protein sequence ID" value="MDT7833358.1"/>
    <property type="molecule type" value="Genomic_DNA"/>
</dbReference>
<feature type="transmembrane region" description="Helical" evidence="1">
    <location>
        <begin position="157"/>
        <end position="180"/>
    </location>
</feature>
<dbReference type="InterPro" id="IPR039447">
    <property type="entry name" value="UreH-like_TM_dom"/>
</dbReference>
<accession>A0ABU3LIC5</accession>
<keyword evidence="1" id="KW-1133">Transmembrane helix</keyword>
<comment type="caution">
    <text evidence="3">The sequence shown here is derived from an EMBL/GenBank/DDBJ whole genome shotgun (WGS) entry which is preliminary data.</text>
</comment>
<evidence type="ECO:0000256" key="1">
    <source>
        <dbReference type="SAM" id="Phobius"/>
    </source>
</evidence>
<feature type="domain" description="Urease accessory protein UreH-like transmembrane" evidence="2">
    <location>
        <begin position="5"/>
        <end position="203"/>
    </location>
</feature>
<feature type="transmembrane region" description="Helical" evidence="1">
    <location>
        <begin position="75"/>
        <end position="93"/>
    </location>
</feature>
<dbReference type="PANTHER" id="PTHR42208">
    <property type="entry name" value="HEAVY METAL TRANSPORTER-RELATED"/>
    <property type="match status" value="1"/>
</dbReference>
<name>A0ABU3LIC5_9FLAO</name>
<proteinExistence type="predicted"/>
<reference evidence="3 4" key="1">
    <citation type="submission" date="2023-09" db="EMBL/GenBank/DDBJ databases">
        <title>Novel taxa isolated from Blanes Bay.</title>
        <authorList>
            <person name="Rey-Velasco X."/>
            <person name="Lucena T."/>
        </authorList>
    </citation>
    <scope>NUCLEOTIDE SEQUENCE [LARGE SCALE GENOMIC DNA]</scope>
    <source>
        <strain evidence="3 4">S356</strain>
    </source>
</reference>
<feature type="transmembrane region" description="Helical" evidence="1">
    <location>
        <begin position="49"/>
        <end position="69"/>
    </location>
</feature>
<dbReference type="PANTHER" id="PTHR42208:SF1">
    <property type="entry name" value="HEAVY METAL TRANSPORTER"/>
    <property type="match status" value="1"/>
</dbReference>
<dbReference type="InterPro" id="IPR036259">
    <property type="entry name" value="MFS_trans_sf"/>
</dbReference>
<dbReference type="Proteomes" id="UP001257277">
    <property type="component" value="Unassembled WGS sequence"/>
</dbReference>
<keyword evidence="1" id="KW-0472">Membrane</keyword>
<keyword evidence="1" id="KW-0812">Transmembrane</keyword>
<dbReference type="Pfam" id="PF13386">
    <property type="entry name" value="DsbD_2"/>
    <property type="match status" value="1"/>
</dbReference>
<gene>
    <name evidence="3" type="ORF">RQM59_13290</name>
</gene>
<evidence type="ECO:0000313" key="3">
    <source>
        <dbReference type="EMBL" id="MDT7833358.1"/>
    </source>
</evidence>